<comment type="caution">
    <text evidence="1">The sequence shown here is derived from an EMBL/GenBank/DDBJ whole genome shotgun (WGS) entry which is preliminary data.</text>
</comment>
<gene>
    <name evidence="1" type="ORF">ACFQAU_08010</name>
</gene>
<name>A0ABW1YZE8_9RHOB</name>
<evidence type="ECO:0000313" key="2">
    <source>
        <dbReference type="Proteomes" id="UP001596403"/>
    </source>
</evidence>
<evidence type="ECO:0000313" key="1">
    <source>
        <dbReference type="EMBL" id="MFC6641666.1"/>
    </source>
</evidence>
<keyword evidence="2" id="KW-1185">Reference proteome</keyword>
<dbReference type="Proteomes" id="UP001596403">
    <property type="component" value="Unassembled WGS sequence"/>
</dbReference>
<reference evidence="2" key="1">
    <citation type="journal article" date="2019" name="Int. J. Syst. Evol. Microbiol.">
        <title>The Global Catalogue of Microorganisms (GCM) 10K type strain sequencing project: providing services to taxonomists for standard genome sequencing and annotation.</title>
        <authorList>
            <consortium name="The Broad Institute Genomics Platform"/>
            <consortium name="The Broad Institute Genome Sequencing Center for Infectious Disease"/>
            <person name="Wu L."/>
            <person name="Ma J."/>
        </authorList>
    </citation>
    <scope>NUCLEOTIDE SEQUENCE [LARGE SCALE GENOMIC DNA]</scope>
    <source>
        <strain evidence="2">NBRC 111368</strain>
    </source>
</reference>
<evidence type="ECO:0008006" key="3">
    <source>
        <dbReference type="Google" id="ProtNLM"/>
    </source>
</evidence>
<accession>A0ABW1YZE8</accession>
<sequence>MQDQVQVDIYLEPPLRQSAEAGTHNFIGKLARVLENAQFRVTYRDIGAPARAADALSLSHMAPAPTSRGLVFRRCYYYPFWQIEARPERWLWDVVVAEFDPSGVDPKQAQRFYSFWQKRLFGDAPRQSNRDGPIYVPLQGRLLQRRSFQSCSPLEMLTLTLAHNTGPVVAALHPKEVYSPEELTALEALAARHPRLTLTMGEMVRHLQSCAFVVTQNSAAAFSGYFFRKPALFFGQIDFHHIGVRADLADLSHSFAAVGQTAPDFAAYIWWFWQEHCINAGRAEAEEKIVARFKRFGWPL</sequence>
<proteinExistence type="predicted"/>
<protein>
    <recommendedName>
        <fullName evidence="3">Capsular biosynthesis protein</fullName>
    </recommendedName>
</protein>
<dbReference type="EMBL" id="JBHSWA010000001">
    <property type="protein sequence ID" value="MFC6641666.1"/>
    <property type="molecule type" value="Genomic_DNA"/>
</dbReference>
<organism evidence="1 2">
    <name type="scientific">Sulfitobacter profundi</name>
    <dbReference type="NCBI Taxonomy" id="2679961"/>
    <lineage>
        <taxon>Bacteria</taxon>
        <taxon>Pseudomonadati</taxon>
        <taxon>Pseudomonadota</taxon>
        <taxon>Alphaproteobacteria</taxon>
        <taxon>Rhodobacterales</taxon>
        <taxon>Roseobacteraceae</taxon>
        <taxon>Sulfitobacter</taxon>
    </lineage>
</organism>
<dbReference type="RefSeq" id="WP_132443970.1">
    <property type="nucleotide sequence ID" value="NZ_JBHSWA010000001.1"/>
</dbReference>